<dbReference type="PANTHER" id="PTHR10900:SF77">
    <property type="entry name" value="FI19380P1"/>
    <property type="match status" value="1"/>
</dbReference>
<feature type="domain" description="FAS1" evidence="2">
    <location>
        <begin position="185"/>
        <end position="315"/>
    </location>
</feature>
<dbReference type="InterPro" id="IPR000782">
    <property type="entry name" value="FAS1_domain"/>
</dbReference>
<reference evidence="3" key="1">
    <citation type="journal article" date="2021" name="Nat. Commun.">
        <title>Genetic determinants of endophytism in the Arabidopsis root mycobiome.</title>
        <authorList>
            <person name="Mesny F."/>
            <person name="Miyauchi S."/>
            <person name="Thiergart T."/>
            <person name="Pickel B."/>
            <person name="Atanasova L."/>
            <person name="Karlsson M."/>
            <person name="Huettel B."/>
            <person name="Barry K.W."/>
            <person name="Haridas S."/>
            <person name="Chen C."/>
            <person name="Bauer D."/>
            <person name="Andreopoulos W."/>
            <person name="Pangilinan J."/>
            <person name="LaButti K."/>
            <person name="Riley R."/>
            <person name="Lipzen A."/>
            <person name="Clum A."/>
            <person name="Drula E."/>
            <person name="Henrissat B."/>
            <person name="Kohler A."/>
            <person name="Grigoriev I.V."/>
            <person name="Martin F.M."/>
            <person name="Hacquard S."/>
        </authorList>
    </citation>
    <scope>NUCLEOTIDE SEQUENCE</scope>
    <source>
        <strain evidence="3">MPI-SDFR-AT-0117</strain>
    </source>
</reference>
<feature type="chain" id="PRO_5040176606" evidence="1">
    <location>
        <begin position="16"/>
        <end position="368"/>
    </location>
</feature>
<dbReference type="OrthoDB" id="286301at2759"/>
<feature type="signal peptide" evidence="1">
    <location>
        <begin position="1"/>
        <end position="15"/>
    </location>
</feature>
<dbReference type="SUPFAM" id="SSF82153">
    <property type="entry name" value="FAS1 domain"/>
    <property type="match status" value="2"/>
</dbReference>
<dbReference type="AlphaFoldDB" id="A0A9P8VEQ0"/>
<dbReference type="GO" id="GO:0016236">
    <property type="term" value="P:macroautophagy"/>
    <property type="evidence" value="ECO:0007669"/>
    <property type="project" value="TreeGrafter"/>
</dbReference>
<dbReference type="GO" id="GO:0000329">
    <property type="term" value="C:fungal-type vacuole membrane"/>
    <property type="evidence" value="ECO:0007669"/>
    <property type="project" value="TreeGrafter"/>
</dbReference>
<dbReference type="InterPro" id="IPR050904">
    <property type="entry name" value="Adhesion/Biosynth-related"/>
</dbReference>
<evidence type="ECO:0000256" key="1">
    <source>
        <dbReference type="SAM" id="SignalP"/>
    </source>
</evidence>
<feature type="domain" description="FAS1" evidence="2">
    <location>
        <begin position="32"/>
        <end position="183"/>
    </location>
</feature>
<dbReference type="PANTHER" id="PTHR10900">
    <property type="entry name" value="PERIOSTIN-RELATED"/>
    <property type="match status" value="1"/>
</dbReference>
<name>A0A9P8VEQ0_9PEZI</name>
<gene>
    <name evidence="3" type="ORF">F5X68DRAFT_253907</name>
</gene>
<dbReference type="Proteomes" id="UP000770015">
    <property type="component" value="Unassembled WGS sequence"/>
</dbReference>
<dbReference type="EMBL" id="JAGSXJ010000007">
    <property type="protein sequence ID" value="KAH6689517.1"/>
    <property type="molecule type" value="Genomic_DNA"/>
</dbReference>
<dbReference type="InterPro" id="IPR036378">
    <property type="entry name" value="FAS1_dom_sf"/>
</dbReference>
<evidence type="ECO:0000313" key="4">
    <source>
        <dbReference type="Proteomes" id="UP000770015"/>
    </source>
</evidence>
<comment type="caution">
    <text evidence="3">The sequence shown here is derived from an EMBL/GenBank/DDBJ whole genome shotgun (WGS) entry which is preliminary data.</text>
</comment>
<dbReference type="PROSITE" id="PS50213">
    <property type="entry name" value="FAS1"/>
    <property type="match status" value="2"/>
</dbReference>
<sequence length="368" mass="38978">MTNIRLLARLGLAIASTVTLNATLGFAAEEEPQDLGALLESRKDLSTFNSLIRDYPDILLKLPNYGGVTIVAPSDKAFENIAGTPLNEIWDPKNASIAVPILEYHILQGTISTGALVSGPSVFKRTLLTSKQWTNVTAGQNVVVNKQPGEVIIFSSAQGARTTQTKGDMRFAGGLLHIVDNLLIPPTRLEQTLEAFSLDSFLGALHAAEMLPAIAEQQNITIFAPRDEALALVGGTLSNLDPDALARVVGYHLVPGRILSSAELTNGTRLDTRSGNGAIPTVRRSGNDLYVDSARVVQPDILVANGVLHVIENVLNPDAGGVVPNPEAATQAPVWPCGLSYDDSNGDGEFIQDYCNGGSDGRIAGPGR</sequence>
<keyword evidence="4" id="KW-1185">Reference proteome</keyword>
<dbReference type="Pfam" id="PF02469">
    <property type="entry name" value="Fasciclin"/>
    <property type="match status" value="2"/>
</dbReference>
<organism evidence="3 4">
    <name type="scientific">Plectosphaerella plurivora</name>
    <dbReference type="NCBI Taxonomy" id="936078"/>
    <lineage>
        <taxon>Eukaryota</taxon>
        <taxon>Fungi</taxon>
        <taxon>Dikarya</taxon>
        <taxon>Ascomycota</taxon>
        <taxon>Pezizomycotina</taxon>
        <taxon>Sordariomycetes</taxon>
        <taxon>Hypocreomycetidae</taxon>
        <taxon>Glomerellales</taxon>
        <taxon>Plectosphaerellaceae</taxon>
        <taxon>Plectosphaerella</taxon>
    </lineage>
</organism>
<evidence type="ECO:0000259" key="2">
    <source>
        <dbReference type="PROSITE" id="PS50213"/>
    </source>
</evidence>
<keyword evidence="1" id="KW-0732">Signal</keyword>
<dbReference type="SMART" id="SM00554">
    <property type="entry name" value="FAS1"/>
    <property type="match status" value="2"/>
</dbReference>
<evidence type="ECO:0000313" key="3">
    <source>
        <dbReference type="EMBL" id="KAH6689517.1"/>
    </source>
</evidence>
<proteinExistence type="predicted"/>
<protein>
    <submittedName>
        <fullName evidence="3">FAS1 domain-containing protein</fullName>
    </submittedName>
</protein>
<accession>A0A9P8VEQ0</accession>
<dbReference type="Gene3D" id="2.30.180.10">
    <property type="entry name" value="FAS1 domain"/>
    <property type="match status" value="2"/>
</dbReference>